<dbReference type="SMART" id="SM00220">
    <property type="entry name" value="S_TKc"/>
    <property type="match status" value="1"/>
</dbReference>
<keyword evidence="11" id="KW-1185">Reference proteome</keyword>
<dbReference type="EMBL" id="JALJOU010000073">
    <property type="protein sequence ID" value="KAK9825466.1"/>
    <property type="molecule type" value="Genomic_DNA"/>
</dbReference>
<keyword evidence="5 6" id="KW-0067">ATP-binding</keyword>
<keyword evidence="3 6" id="KW-0547">Nucleotide-binding</keyword>
<dbReference type="InterPro" id="IPR008271">
    <property type="entry name" value="Ser/Thr_kinase_AS"/>
</dbReference>
<feature type="compositionally biased region" description="Basic and acidic residues" evidence="7">
    <location>
        <begin position="687"/>
        <end position="707"/>
    </location>
</feature>
<evidence type="ECO:0000313" key="11">
    <source>
        <dbReference type="Proteomes" id="UP001445335"/>
    </source>
</evidence>
<protein>
    <recommendedName>
        <fullName evidence="9">Protein kinase domain-containing protein</fullName>
    </recommendedName>
</protein>
<feature type="compositionally biased region" description="Polar residues" evidence="7">
    <location>
        <begin position="356"/>
        <end position="374"/>
    </location>
</feature>
<dbReference type="InterPro" id="IPR017441">
    <property type="entry name" value="Protein_kinase_ATP_BS"/>
</dbReference>
<feature type="signal peptide" evidence="8">
    <location>
        <begin position="1"/>
        <end position="23"/>
    </location>
</feature>
<evidence type="ECO:0000256" key="2">
    <source>
        <dbReference type="ARBA" id="ARBA00022679"/>
    </source>
</evidence>
<evidence type="ECO:0000259" key="9">
    <source>
        <dbReference type="PROSITE" id="PS50011"/>
    </source>
</evidence>
<evidence type="ECO:0000256" key="3">
    <source>
        <dbReference type="ARBA" id="ARBA00022741"/>
    </source>
</evidence>
<evidence type="ECO:0000256" key="1">
    <source>
        <dbReference type="ARBA" id="ARBA00022527"/>
    </source>
</evidence>
<feature type="chain" id="PRO_5043844819" description="Protein kinase domain-containing protein" evidence="8">
    <location>
        <begin position="24"/>
        <end position="707"/>
    </location>
</feature>
<feature type="domain" description="Protein kinase" evidence="9">
    <location>
        <begin position="425"/>
        <end position="670"/>
    </location>
</feature>
<evidence type="ECO:0000256" key="5">
    <source>
        <dbReference type="ARBA" id="ARBA00022840"/>
    </source>
</evidence>
<dbReference type="PROSITE" id="PS50011">
    <property type="entry name" value="PROTEIN_KINASE_DOM"/>
    <property type="match status" value="1"/>
</dbReference>
<keyword evidence="8" id="KW-0732">Signal</keyword>
<dbReference type="GO" id="GO:0005524">
    <property type="term" value="F:ATP binding"/>
    <property type="evidence" value="ECO:0007669"/>
    <property type="project" value="UniProtKB-UniRule"/>
</dbReference>
<feature type="region of interest" description="Disordered" evidence="7">
    <location>
        <begin position="670"/>
        <end position="707"/>
    </location>
</feature>
<reference evidence="10 11" key="1">
    <citation type="journal article" date="2024" name="Nat. Commun.">
        <title>Phylogenomics reveals the evolutionary origins of lichenization in chlorophyte algae.</title>
        <authorList>
            <person name="Puginier C."/>
            <person name="Libourel C."/>
            <person name="Otte J."/>
            <person name="Skaloud P."/>
            <person name="Haon M."/>
            <person name="Grisel S."/>
            <person name="Petersen M."/>
            <person name="Berrin J.G."/>
            <person name="Delaux P.M."/>
            <person name="Dal Grande F."/>
            <person name="Keller J."/>
        </authorList>
    </citation>
    <scope>NUCLEOTIDE SEQUENCE [LARGE SCALE GENOMIC DNA]</scope>
    <source>
        <strain evidence="10 11">SAG 245.80</strain>
    </source>
</reference>
<dbReference type="InterPro" id="IPR051681">
    <property type="entry name" value="Ser/Thr_Kinases-Pseudokinases"/>
</dbReference>
<dbReference type="PROSITE" id="PS00108">
    <property type="entry name" value="PROTEIN_KINASE_ST"/>
    <property type="match status" value="1"/>
</dbReference>
<dbReference type="PANTHER" id="PTHR44329">
    <property type="entry name" value="SERINE/THREONINE-PROTEIN KINASE TNNI3K-RELATED"/>
    <property type="match status" value="1"/>
</dbReference>
<feature type="region of interest" description="Disordered" evidence="7">
    <location>
        <begin position="250"/>
        <end position="393"/>
    </location>
</feature>
<name>A0AAW1QVI3_9CHLO</name>
<sequence>MGRRRWAAALAAFFLLLVTGAGADPAPSGLVPANAIFRPTFDLPGRPQPPPAAPAAVPAAAVPAAAPVLAPASVPAPAPAPAPVAAAAASAAPAPPSGGLGTGATIGIAVGIIAAALAGVARGGTVGGPSTLGAVGEGGIAAAGAPAAAAAAAAPRRPTDVLFAGRESPFDQEVSMQWDSRRSDPGAMRVAPGRLAEARRRSLAARSGSLQSRPLPPKGTSGYGGSEASSLSPSEAAAVVAGTVGRASWDTARDGSSLASRSSAYERPESLQAVQMARREAERGEAEAAMMSGSLEEQHVSTLAASEARRRATAPGATNPVTMPDGTTMLIRHGSGGAVQVSRAPASGTPVPGTPEISSTGALQPHSTGRTSARSGDGVHVSGRSDASNSSLGRAASVQSNALPLLPWSDWEIDPRDITICRHDDGSDFKLGAGAYGTVYKALLNGVQEVAVKIFFDVHTAREEADILREVAILKGCRDRNVVQFYGACLEPENGCIMIVTEYMEHGDLWHALQSFRKSGALSWYKKGRRIALEIARGLHHLHHKRIIHFDMKSANVLLTRDGTAKIADVGFANILSKTHLSNNNAFTFAWAAPEVLMGTSCTEKADIYSLGVTLWEICTGDQPKRGQLRACRVPEECPPTLEALMQRCLEYDPAARPSAKEIVEVLSTLQSDPAPPGAGYLPAVDDPDRRQSVGFRSREPPEALQG</sequence>
<keyword evidence="4" id="KW-0418">Kinase</keyword>
<dbReference type="Gene3D" id="1.10.510.10">
    <property type="entry name" value="Transferase(Phosphotransferase) domain 1"/>
    <property type="match status" value="1"/>
</dbReference>
<evidence type="ECO:0000256" key="7">
    <source>
        <dbReference type="SAM" id="MobiDB-lite"/>
    </source>
</evidence>
<proteinExistence type="predicted"/>
<dbReference type="PROSITE" id="PS00107">
    <property type="entry name" value="PROTEIN_KINASE_ATP"/>
    <property type="match status" value="1"/>
</dbReference>
<evidence type="ECO:0000256" key="8">
    <source>
        <dbReference type="SAM" id="SignalP"/>
    </source>
</evidence>
<dbReference type="Proteomes" id="UP001445335">
    <property type="component" value="Unassembled WGS sequence"/>
</dbReference>
<dbReference type="InterPro" id="IPR011009">
    <property type="entry name" value="Kinase-like_dom_sf"/>
</dbReference>
<dbReference type="SUPFAM" id="SSF56112">
    <property type="entry name" value="Protein kinase-like (PK-like)"/>
    <property type="match status" value="1"/>
</dbReference>
<evidence type="ECO:0000256" key="4">
    <source>
        <dbReference type="ARBA" id="ARBA00022777"/>
    </source>
</evidence>
<feature type="compositionally biased region" description="Low complexity" evidence="7">
    <location>
        <begin position="204"/>
        <end position="213"/>
    </location>
</feature>
<dbReference type="PANTHER" id="PTHR44329:SF298">
    <property type="entry name" value="MIXED LINEAGE KINASE DOMAIN-LIKE PROTEIN"/>
    <property type="match status" value="1"/>
</dbReference>
<keyword evidence="2" id="KW-0808">Transferase</keyword>
<dbReference type="Pfam" id="PF07714">
    <property type="entry name" value="PK_Tyr_Ser-Thr"/>
    <property type="match status" value="1"/>
</dbReference>
<feature type="compositionally biased region" description="Basic and acidic residues" evidence="7">
    <location>
        <begin position="277"/>
        <end position="286"/>
    </location>
</feature>
<feature type="region of interest" description="Disordered" evidence="7">
    <location>
        <begin position="166"/>
        <end position="230"/>
    </location>
</feature>
<gene>
    <name evidence="10" type="ORF">WJX81_005752</name>
</gene>
<accession>A0AAW1QVI3</accession>
<dbReference type="InterPro" id="IPR001245">
    <property type="entry name" value="Ser-Thr/Tyr_kinase_cat_dom"/>
</dbReference>
<dbReference type="CDD" id="cd13999">
    <property type="entry name" value="STKc_MAP3K-like"/>
    <property type="match status" value="1"/>
</dbReference>
<dbReference type="AlphaFoldDB" id="A0AAW1QVI3"/>
<dbReference type="InterPro" id="IPR000719">
    <property type="entry name" value="Prot_kinase_dom"/>
</dbReference>
<organism evidence="10 11">
    <name type="scientific">Elliptochloris bilobata</name>
    <dbReference type="NCBI Taxonomy" id="381761"/>
    <lineage>
        <taxon>Eukaryota</taxon>
        <taxon>Viridiplantae</taxon>
        <taxon>Chlorophyta</taxon>
        <taxon>core chlorophytes</taxon>
        <taxon>Trebouxiophyceae</taxon>
        <taxon>Trebouxiophyceae incertae sedis</taxon>
        <taxon>Elliptochloris clade</taxon>
        <taxon>Elliptochloris</taxon>
    </lineage>
</organism>
<keyword evidence="1" id="KW-0723">Serine/threonine-protein kinase</keyword>
<comment type="caution">
    <text evidence="10">The sequence shown here is derived from an EMBL/GenBank/DDBJ whole genome shotgun (WGS) entry which is preliminary data.</text>
</comment>
<evidence type="ECO:0000313" key="10">
    <source>
        <dbReference type="EMBL" id="KAK9825466.1"/>
    </source>
</evidence>
<evidence type="ECO:0000256" key="6">
    <source>
        <dbReference type="PROSITE-ProRule" id="PRU10141"/>
    </source>
</evidence>
<feature type="binding site" evidence="6">
    <location>
        <position position="453"/>
    </location>
    <ligand>
        <name>ATP</name>
        <dbReference type="ChEBI" id="CHEBI:30616"/>
    </ligand>
</feature>
<dbReference type="GO" id="GO:0004674">
    <property type="term" value="F:protein serine/threonine kinase activity"/>
    <property type="evidence" value="ECO:0007669"/>
    <property type="project" value="UniProtKB-KW"/>
</dbReference>